<evidence type="ECO:0000256" key="4">
    <source>
        <dbReference type="PROSITE-ProRule" id="PRU00335"/>
    </source>
</evidence>
<reference evidence="8" key="1">
    <citation type="journal article" date="2019" name="Int. J. Syst. Evol. Microbiol.">
        <title>The Global Catalogue of Microorganisms (GCM) 10K type strain sequencing project: providing services to taxonomists for standard genome sequencing and annotation.</title>
        <authorList>
            <consortium name="The Broad Institute Genomics Platform"/>
            <consortium name="The Broad Institute Genome Sequencing Center for Infectious Disease"/>
            <person name="Wu L."/>
            <person name="Ma J."/>
        </authorList>
    </citation>
    <scope>NUCLEOTIDE SEQUENCE [LARGE SCALE GENOMIC DNA]</scope>
    <source>
        <strain evidence="8">CCUG 39402</strain>
    </source>
</reference>
<gene>
    <name evidence="7" type="ORF">ACFQND_02250</name>
</gene>
<dbReference type="RefSeq" id="WP_371438014.1">
    <property type="nucleotide sequence ID" value="NZ_JBHSRS010000004.1"/>
</dbReference>
<feature type="DNA-binding region" description="H-T-H motif" evidence="4">
    <location>
        <begin position="58"/>
        <end position="77"/>
    </location>
</feature>
<dbReference type="InterPro" id="IPR011075">
    <property type="entry name" value="TetR_C"/>
</dbReference>
<dbReference type="Gene3D" id="1.10.357.10">
    <property type="entry name" value="Tetracycline Repressor, domain 2"/>
    <property type="match status" value="1"/>
</dbReference>
<comment type="caution">
    <text evidence="7">The sequence shown here is derived from an EMBL/GenBank/DDBJ whole genome shotgun (WGS) entry which is preliminary data.</text>
</comment>
<feature type="region of interest" description="Disordered" evidence="5">
    <location>
        <begin position="1"/>
        <end position="30"/>
    </location>
</feature>
<evidence type="ECO:0000256" key="5">
    <source>
        <dbReference type="SAM" id="MobiDB-lite"/>
    </source>
</evidence>
<dbReference type="InterPro" id="IPR001647">
    <property type="entry name" value="HTH_TetR"/>
</dbReference>
<dbReference type="InterPro" id="IPR050109">
    <property type="entry name" value="HTH-type_TetR-like_transc_reg"/>
</dbReference>
<keyword evidence="3" id="KW-0804">Transcription</keyword>
<evidence type="ECO:0000256" key="1">
    <source>
        <dbReference type="ARBA" id="ARBA00023015"/>
    </source>
</evidence>
<dbReference type="SUPFAM" id="SSF48498">
    <property type="entry name" value="Tetracyclin repressor-like, C-terminal domain"/>
    <property type="match status" value="1"/>
</dbReference>
<proteinExistence type="predicted"/>
<protein>
    <submittedName>
        <fullName evidence="7">TetR/AcrR family transcriptional regulator</fullName>
    </submittedName>
</protein>
<dbReference type="Pfam" id="PF00440">
    <property type="entry name" value="TetR_N"/>
    <property type="match status" value="1"/>
</dbReference>
<feature type="domain" description="HTH tetR-type" evidence="6">
    <location>
        <begin position="35"/>
        <end position="95"/>
    </location>
</feature>
<dbReference type="Proteomes" id="UP001596270">
    <property type="component" value="Unassembled WGS sequence"/>
</dbReference>
<dbReference type="PROSITE" id="PS50977">
    <property type="entry name" value="HTH_TETR_2"/>
    <property type="match status" value="1"/>
</dbReference>
<dbReference type="EMBL" id="JBHSRS010000004">
    <property type="protein sequence ID" value="MFC6280052.1"/>
    <property type="molecule type" value="Genomic_DNA"/>
</dbReference>
<accession>A0ABW1TTH7</accession>
<dbReference type="InterPro" id="IPR009057">
    <property type="entry name" value="Homeodomain-like_sf"/>
</dbReference>
<dbReference type="PANTHER" id="PTHR30055:SF234">
    <property type="entry name" value="HTH-TYPE TRANSCRIPTIONAL REGULATOR BETI"/>
    <property type="match status" value="1"/>
</dbReference>
<evidence type="ECO:0000259" key="6">
    <source>
        <dbReference type="PROSITE" id="PS50977"/>
    </source>
</evidence>
<keyword evidence="8" id="KW-1185">Reference proteome</keyword>
<evidence type="ECO:0000313" key="8">
    <source>
        <dbReference type="Proteomes" id="UP001596270"/>
    </source>
</evidence>
<organism evidence="7 8">
    <name type="scientific">Polaromonas aquatica</name>
    <dbReference type="NCBI Taxonomy" id="332657"/>
    <lineage>
        <taxon>Bacteria</taxon>
        <taxon>Pseudomonadati</taxon>
        <taxon>Pseudomonadota</taxon>
        <taxon>Betaproteobacteria</taxon>
        <taxon>Burkholderiales</taxon>
        <taxon>Comamonadaceae</taxon>
        <taxon>Polaromonas</taxon>
    </lineage>
</organism>
<evidence type="ECO:0000256" key="3">
    <source>
        <dbReference type="ARBA" id="ARBA00023163"/>
    </source>
</evidence>
<dbReference type="SUPFAM" id="SSF46689">
    <property type="entry name" value="Homeodomain-like"/>
    <property type="match status" value="1"/>
</dbReference>
<name>A0ABW1TTH7_9BURK</name>
<sequence>MPAEIKPARKVAANATAAPTRKGPSTGNKKLEQRQISMESLLEAALRLFVSQGYRSTNLEQISGAAQLTKGAVYFYFRSKEAVLIELLKRVQRTVVDEAVLRVNAAGPGFTDKLVAYIHYQAGLGITHRDEVLLLILMSLEFKEREGDVQVFISELYERQRSFIETLVHSGQQAGEFRADLSTRELAAIILAINDGTFLEWFRRSATLEGPELVRALRAAVLGAATVPPAASLQA</sequence>
<dbReference type="PRINTS" id="PR00455">
    <property type="entry name" value="HTHTETR"/>
</dbReference>
<evidence type="ECO:0000313" key="7">
    <source>
        <dbReference type="EMBL" id="MFC6280052.1"/>
    </source>
</evidence>
<dbReference type="InterPro" id="IPR036271">
    <property type="entry name" value="Tet_transcr_reg_TetR-rel_C_sf"/>
</dbReference>
<dbReference type="PANTHER" id="PTHR30055">
    <property type="entry name" value="HTH-TYPE TRANSCRIPTIONAL REGULATOR RUTR"/>
    <property type="match status" value="1"/>
</dbReference>
<evidence type="ECO:0000256" key="2">
    <source>
        <dbReference type="ARBA" id="ARBA00023125"/>
    </source>
</evidence>
<keyword evidence="2 4" id="KW-0238">DNA-binding</keyword>
<dbReference type="Pfam" id="PF16925">
    <property type="entry name" value="TetR_C_13"/>
    <property type="match status" value="1"/>
</dbReference>
<keyword evidence="1" id="KW-0805">Transcription regulation</keyword>